<dbReference type="Gene3D" id="3.80.10.10">
    <property type="entry name" value="Ribonuclease Inhibitor"/>
    <property type="match status" value="1"/>
</dbReference>
<dbReference type="InterPro" id="IPR036047">
    <property type="entry name" value="F-box-like_dom_sf"/>
</dbReference>
<evidence type="ECO:0000313" key="2">
    <source>
        <dbReference type="EMBL" id="OCH93519.1"/>
    </source>
</evidence>
<evidence type="ECO:0000313" key="3">
    <source>
        <dbReference type="Proteomes" id="UP000250043"/>
    </source>
</evidence>
<proteinExistence type="predicted"/>
<dbReference type="AlphaFoldDB" id="A0A8E2DPR5"/>
<sequence length="455" mass="51519">MRPEDIPLDILPLILEHLSDRRDLHNCARLCKSFNRAATPILYRTLDSRIVRTRKYAPAAVLHPARTLLQKPHYAKYVRKVTETGAVGIIEPEAILDCQRALRLCINLETFKWSDDSSDGSCQDHILLEFLKVIQILRVKQLTIRAYGGVSDQVWAKLKEFTGLSAVSLWCMEGQPRIMQGWSERLGDTLTHLELGRCAGVPPSIIVSVLSYLPRLESLRLKGAPSNAILEILTILPNLVTLDTEYLESGVMRYTDKPVASIRELTVRTSSVDVQGPVQLWTWLLRLLPRPSLECFTLNAFSTQGEATCPRQVLIELAKTQTDTLRHVYIDSVQMTLDDVTCLLMKFPNIETLSCSLALCQSPKVIEEAIASAQYLRILRLQTSWVAFHNGLDRCVIPFGTEDARKMMLRKDSQLRVISVGKVLYTGVWVRRELEDGSEQLGFEVLRDVVHDSWL</sequence>
<accession>A0A8E2DPR5</accession>
<reference evidence="2 3" key="1">
    <citation type="submission" date="2016-07" db="EMBL/GenBank/DDBJ databases">
        <title>Draft genome of the white-rot fungus Obba rivulosa 3A-2.</title>
        <authorList>
            <consortium name="DOE Joint Genome Institute"/>
            <person name="Miettinen O."/>
            <person name="Riley R."/>
            <person name="Acob R."/>
            <person name="Barry K."/>
            <person name="Cullen D."/>
            <person name="De Vries R."/>
            <person name="Hainaut M."/>
            <person name="Hatakka A."/>
            <person name="Henrissat B."/>
            <person name="Hilden K."/>
            <person name="Kuo R."/>
            <person name="Labutti K."/>
            <person name="Lipzen A."/>
            <person name="Makela M.R."/>
            <person name="Sandor L."/>
            <person name="Spatafora J.W."/>
            <person name="Grigoriev I.V."/>
            <person name="Hibbett D.S."/>
        </authorList>
    </citation>
    <scope>NUCLEOTIDE SEQUENCE [LARGE SCALE GENOMIC DNA]</scope>
    <source>
        <strain evidence="2 3">3A-2</strain>
    </source>
</reference>
<gene>
    <name evidence="2" type="ORF">OBBRIDRAFT_790230</name>
</gene>
<name>A0A8E2DPR5_9APHY</name>
<dbReference type="EMBL" id="KV722354">
    <property type="protein sequence ID" value="OCH93519.1"/>
    <property type="molecule type" value="Genomic_DNA"/>
</dbReference>
<dbReference type="InterPro" id="IPR032675">
    <property type="entry name" value="LRR_dom_sf"/>
</dbReference>
<dbReference type="SUPFAM" id="SSF52047">
    <property type="entry name" value="RNI-like"/>
    <property type="match status" value="1"/>
</dbReference>
<feature type="domain" description="F-box" evidence="1">
    <location>
        <begin position="5"/>
        <end position="47"/>
    </location>
</feature>
<dbReference type="Pfam" id="PF12937">
    <property type="entry name" value="F-box-like"/>
    <property type="match status" value="1"/>
</dbReference>
<organism evidence="2 3">
    <name type="scientific">Obba rivulosa</name>
    <dbReference type="NCBI Taxonomy" id="1052685"/>
    <lineage>
        <taxon>Eukaryota</taxon>
        <taxon>Fungi</taxon>
        <taxon>Dikarya</taxon>
        <taxon>Basidiomycota</taxon>
        <taxon>Agaricomycotina</taxon>
        <taxon>Agaricomycetes</taxon>
        <taxon>Polyporales</taxon>
        <taxon>Gelatoporiaceae</taxon>
        <taxon>Obba</taxon>
    </lineage>
</organism>
<keyword evidence="3" id="KW-1185">Reference proteome</keyword>
<dbReference type="SUPFAM" id="SSF81383">
    <property type="entry name" value="F-box domain"/>
    <property type="match status" value="1"/>
</dbReference>
<evidence type="ECO:0000259" key="1">
    <source>
        <dbReference type="Pfam" id="PF12937"/>
    </source>
</evidence>
<dbReference type="OrthoDB" id="5297217at2759"/>
<dbReference type="InterPro" id="IPR001810">
    <property type="entry name" value="F-box_dom"/>
</dbReference>
<dbReference type="Proteomes" id="UP000250043">
    <property type="component" value="Unassembled WGS sequence"/>
</dbReference>
<protein>
    <recommendedName>
        <fullName evidence="1">F-box domain-containing protein</fullName>
    </recommendedName>
</protein>